<dbReference type="CDD" id="cd10449">
    <property type="entry name" value="GIY-YIG_SLX1_like"/>
    <property type="match status" value="1"/>
</dbReference>
<gene>
    <name evidence="3" type="ORF">AUJ40_02530</name>
</gene>
<dbReference type="PROSITE" id="PS50164">
    <property type="entry name" value="GIY_YIG"/>
    <property type="match status" value="1"/>
</dbReference>
<dbReference type="EMBL" id="MNUJ01000051">
    <property type="protein sequence ID" value="OIN89082.1"/>
    <property type="molecule type" value="Genomic_DNA"/>
</dbReference>
<evidence type="ECO:0000256" key="1">
    <source>
        <dbReference type="ARBA" id="ARBA00007435"/>
    </source>
</evidence>
<evidence type="ECO:0000313" key="3">
    <source>
        <dbReference type="EMBL" id="OIN89082.1"/>
    </source>
</evidence>
<dbReference type="InterPro" id="IPR035901">
    <property type="entry name" value="GIY-YIG_endonuc_sf"/>
</dbReference>
<dbReference type="PANTHER" id="PTHR34477">
    <property type="entry name" value="UPF0213 PROTEIN YHBQ"/>
    <property type="match status" value="1"/>
</dbReference>
<dbReference type="Pfam" id="PF01541">
    <property type="entry name" value="GIY-YIG"/>
    <property type="match status" value="1"/>
</dbReference>
<dbReference type="InterPro" id="IPR050190">
    <property type="entry name" value="UPF0213_domain"/>
</dbReference>
<evidence type="ECO:0000313" key="4">
    <source>
        <dbReference type="Proteomes" id="UP000182753"/>
    </source>
</evidence>
<reference evidence="3 4" key="1">
    <citation type="journal article" date="2016" name="Environ. Microbiol.">
        <title>Genomic resolution of a cold subsurface aquifer community provides metabolic insights for novel microbes adapted to high CO concentrations.</title>
        <authorList>
            <person name="Probst A.J."/>
            <person name="Castelle C.J."/>
            <person name="Singh A."/>
            <person name="Brown C.T."/>
            <person name="Anantharaman K."/>
            <person name="Sharon I."/>
            <person name="Hug L.A."/>
            <person name="Burstein D."/>
            <person name="Emerson J.B."/>
            <person name="Thomas B.C."/>
            <person name="Banfield J.F."/>
        </authorList>
    </citation>
    <scope>NUCLEOTIDE SEQUENCE [LARGE SCALE GENOMIC DNA]</scope>
    <source>
        <strain evidence="3">CG1_02_42_45</strain>
    </source>
</reference>
<dbReference type="AlphaFoldDB" id="A0A1J4RRT4"/>
<organism evidence="3 4">
    <name type="scientific">Candidatus Berkelbacteria bacterium CG1_02_42_45</name>
    <dbReference type="NCBI Taxonomy" id="1805036"/>
    <lineage>
        <taxon>Bacteria</taxon>
        <taxon>Candidatus Berkelbacteria</taxon>
    </lineage>
</organism>
<feature type="domain" description="GIY-YIG" evidence="2">
    <location>
        <begin position="1"/>
        <end position="76"/>
    </location>
</feature>
<accession>A0A1J4RRT4</accession>
<dbReference type="InterPro" id="IPR000305">
    <property type="entry name" value="GIY-YIG_endonuc"/>
</dbReference>
<name>A0A1J4RRT4_9BACT</name>
<evidence type="ECO:0000259" key="2">
    <source>
        <dbReference type="PROSITE" id="PS50164"/>
    </source>
</evidence>
<dbReference type="SUPFAM" id="SSF82771">
    <property type="entry name" value="GIY-YIG endonuclease"/>
    <property type="match status" value="1"/>
</dbReference>
<protein>
    <recommendedName>
        <fullName evidence="2">GIY-YIG domain-containing protein</fullName>
    </recommendedName>
</protein>
<dbReference type="PANTHER" id="PTHR34477:SF1">
    <property type="entry name" value="UPF0213 PROTEIN YHBQ"/>
    <property type="match status" value="1"/>
</dbReference>
<dbReference type="Gene3D" id="3.40.1440.10">
    <property type="entry name" value="GIY-YIG endonuclease"/>
    <property type="match status" value="1"/>
</dbReference>
<proteinExistence type="inferred from homology"/>
<sequence>MFHIVYTLQSDIDGSFYIGCTDDIKRRLKEHNLGLNFSTKSKKPWKLIFFEAYLNQNDAKRREKYLKTNQGSRLLKRMLKEYLYKY</sequence>
<comment type="caution">
    <text evidence="3">The sequence shown here is derived from an EMBL/GenBank/DDBJ whole genome shotgun (WGS) entry which is preliminary data.</text>
</comment>
<comment type="similarity">
    <text evidence="1">Belongs to the UPF0213 family.</text>
</comment>
<dbReference type="Proteomes" id="UP000182753">
    <property type="component" value="Unassembled WGS sequence"/>
</dbReference>